<gene>
    <name evidence="6" type="ORF">PC110_g979</name>
    <name evidence="1" type="ORF">PC113_g820</name>
    <name evidence="2" type="ORF">PC115_g514</name>
    <name evidence="3" type="ORF">PC117_g479</name>
    <name evidence="4" type="ORF">PC118_g456</name>
    <name evidence="5" type="ORF">PC129_g177</name>
</gene>
<evidence type="ECO:0000313" key="4">
    <source>
        <dbReference type="EMBL" id="KAG3000017.1"/>
    </source>
</evidence>
<organism evidence="6 7">
    <name type="scientific">Phytophthora cactorum</name>
    <dbReference type="NCBI Taxonomy" id="29920"/>
    <lineage>
        <taxon>Eukaryota</taxon>
        <taxon>Sar</taxon>
        <taxon>Stramenopiles</taxon>
        <taxon>Oomycota</taxon>
        <taxon>Peronosporomycetes</taxon>
        <taxon>Peronosporales</taxon>
        <taxon>Peronosporaceae</taxon>
        <taxon>Phytophthora</taxon>
    </lineage>
</organism>
<keyword evidence="7" id="KW-1185">Reference proteome</keyword>
<dbReference type="EMBL" id="RCMG01000008">
    <property type="protein sequence ID" value="KAG2868732.1"/>
    <property type="molecule type" value="Genomic_DNA"/>
</dbReference>
<dbReference type="Proteomes" id="UP000736787">
    <property type="component" value="Unassembled WGS sequence"/>
</dbReference>
<dbReference type="Proteomes" id="UP000251314">
    <property type="component" value="Unassembled WGS sequence"/>
</dbReference>
<dbReference type="Proteomes" id="UP000735874">
    <property type="component" value="Unassembled WGS sequence"/>
</dbReference>
<dbReference type="Gene3D" id="3.90.1570.10">
    <property type="entry name" value="tt1808, chain A"/>
    <property type="match status" value="1"/>
</dbReference>
<dbReference type="AlphaFoldDB" id="A0A329T0Z0"/>
<dbReference type="EMBL" id="RCMI01000005">
    <property type="protein sequence ID" value="KAG2944123.1"/>
    <property type="molecule type" value="Genomic_DNA"/>
</dbReference>
<evidence type="ECO:0000313" key="5">
    <source>
        <dbReference type="EMBL" id="KAG3229359.1"/>
    </source>
</evidence>
<dbReference type="OrthoDB" id="124462at2759"/>
<dbReference type="EMBL" id="RCMV01000002">
    <property type="protein sequence ID" value="KAG3229359.1"/>
    <property type="molecule type" value="Genomic_DNA"/>
</dbReference>
<protein>
    <submittedName>
        <fullName evidence="6">Uncharacterized protein</fullName>
    </submittedName>
</protein>
<dbReference type="VEuPathDB" id="FungiDB:PC110_g979"/>
<evidence type="ECO:0000313" key="3">
    <source>
        <dbReference type="EMBL" id="KAG2955368.1"/>
    </source>
</evidence>
<evidence type="ECO:0000313" key="6">
    <source>
        <dbReference type="EMBL" id="RAW42907.1"/>
    </source>
</evidence>
<accession>A0A329T0Z0</accession>
<dbReference type="InterPro" id="IPR012296">
    <property type="entry name" value="Nuclease_put_TT1808"/>
</dbReference>
<dbReference type="InterPro" id="IPR011335">
    <property type="entry name" value="Restrct_endonuc-II-like"/>
</dbReference>
<sequence length="252" mass="28124">MGDEKIIGARSEIDWVSTQATRERLTVGNREVGRKMDGNIELPGGGHVPAAPGRYHVIPPPDLNVVTDKRFFLEYDFPFLIVREIALDSGSDMEKCDAIGQAGKWKIKHPSSGDHIGLDHTGYQFNQPSASGEDAYRLQFIPNLSYVDHSTWSGLSDQDRKKAYLPCVPAVVVALVTFTEKLDDLQRKVSKLVNCGTREGVVVDTRGNRVWIYNRGEDPTCEALDTIVFDNWLGFELDCIALRDARVRAGFK</sequence>
<dbReference type="Proteomes" id="UP000774804">
    <property type="component" value="Unassembled WGS sequence"/>
</dbReference>
<proteinExistence type="predicted"/>
<evidence type="ECO:0000313" key="2">
    <source>
        <dbReference type="EMBL" id="KAG2944123.1"/>
    </source>
</evidence>
<dbReference type="Proteomes" id="UP000760860">
    <property type="component" value="Unassembled WGS sequence"/>
</dbReference>
<dbReference type="EMBL" id="RCML01000005">
    <property type="protein sequence ID" value="KAG3000017.1"/>
    <property type="molecule type" value="Genomic_DNA"/>
</dbReference>
<dbReference type="EMBL" id="RCMK01000005">
    <property type="protein sequence ID" value="KAG2955368.1"/>
    <property type="molecule type" value="Genomic_DNA"/>
</dbReference>
<reference evidence="1" key="2">
    <citation type="submission" date="2018-10" db="EMBL/GenBank/DDBJ databases">
        <title>Effector identification in a new, highly contiguous assembly of the strawberry crown rot pathogen Phytophthora cactorum.</title>
        <authorList>
            <person name="Armitage A.D."/>
            <person name="Nellist C.F."/>
            <person name="Bates H."/>
            <person name="Vickerstaff R.J."/>
            <person name="Harrison R.J."/>
        </authorList>
    </citation>
    <scope>NUCLEOTIDE SEQUENCE</scope>
    <source>
        <strain evidence="1">15-7</strain>
        <strain evidence="2">4032</strain>
        <strain evidence="3">4040</strain>
        <strain evidence="4">P415</strain>
        <strain evidence="5">P421</strain>
    </source>
</reference>
<evidence type="ECO:0000313" key="7">
    <source>
        <dbReference type="Proteomes" id="UP000251314"/>
    </source>
</evidence>
<dbReference type="Proteomes" id="UP000697107">
    <property type="component" value="Unassembled WGS sequence"/>
</dbReference>
<name>A0A329T0Z0_9STRA</name>
<dbReference type="GO" id="GO:0006281">
    <property type="term" value="P:DNA repair"/>
    <property type="evidence" value="ECO:0007669"/>
    <property type="project" value="UniProtKB-ARBA"/>
</dbReference>
<reference evidence="6 7" key="1">
    <citation type="submission" date="2018-01" db="EMBL/GenBank/DDBJ databases">
        <title>Draft genome of the strawberry crown rot pathogen Phytophthora cactorum.</title>
        <authorList>
            <person name="Armitage A.D."/>
            <person name="Lysoe E."/>
            <person name="Nellist C.F."/>
            <person name="Harrison R.J."/>
            <person name="Brurberg M.B."/>
        </authorList>
    </citation>
    <scope>NUCLEOTIDE SEQUENCE [LARGE SCALE GENOMIC DNA]</scope>
    <source>
        <strain evidence="6 7">10300</strain>
    </source>
</reference>
<evidence type="ECO:0000313" key="1">
    <source>
        <dbReference type="EMBL" id="KAG2868732.1"/>
    </source>
</evidence>
<dbReference type="EMBL" id="MJFZ01000010">
    <property type="protein sequence ID" value="RAW42907.1"/>
    <property type="molecule type" value="Genomic_DNA"/>
</dbReference>
<dbReference type="SUPFAM" id="SSF52980">
    <property type="entry name" value="Restriction endonuclease-like"/>
    <property type="match status" value="1"/>
</dbReference>
<comment type="caution">
    <text evidence="6">The sequence shown here is derived from an EMBL/GenBank/DDBJ whole genome shotgun (WGS) entry which is preliminary data.</text>
</comment>